<proteinExistence type="predicted"/>
<evidence type="ECO:0000256" key="2">
    <source>
        <dbReference type="SAM" id="MobiDB-lite"/>
    </source>
</evidence>
<dbReference type="EMBL" id="JABDHM010000005">
    <property type="protein sequence ID" value="KAF5225730.1"/>
    <property type="molecule type" value="Genomic_DNA"/>
</dbReference>
<feature type="compositionally biased region" description="Polar residues" evidence="2">
    <location>
        <begin position="117"/>
        <end position="126"/>
    </location>
</feature>
<evidence type="ECO:0000313" key="4">
    <source>
        <dbReference type="Proteomes" id="UP000583944"/>
    </source>
</evidence>
<evidence type="ECO:0000313" key="3">
    <source>
        <dbReference type="EMBL" id="KAF5225730.1"/>
    </source>
</evidence>
<gene>
    <name evidence="3" type="ORF">ECC02_001046</name>
</gene>
<feature type="region of interest" description="Disordered" evidence="2">
    <location>
        <begin position="1"/>
        <end position="96"/>
    </location>
</feature>
<feature type="compositionally biased region" description="Polar residues" evidence="2">
    <location>
        <begin position="427"/>
        <end position="440"/>
    </location>
</feature>
<reference evidence="3 4" key="1">
    <citation type="journal article" date="2019" name="Genome Biol. Evol.">
        <title>Nanopore Sequencing Significantly Improves Genome Assembly of the Protozoan Parasite Trypanosoma cruzi.</title>
        <authorList>
            <person name="Diaz-Viraque F."/>
            <person name="Pita S."/>
            <person name="Greif G."/>
            <person name="de Souza R.C.M."/>
            <person name="Iraola G."/>
            <person name="Robello C."/>
        </authorList>
    </citation>
    <scope>NUCLEOTIDE SEQUENCE [LARGE SCALE GENOMIC DNA]</scope>
    <source>
        <strain evidence="3 4">Berenice</strain>
    </source>
</reference>
<dbReference type="VEuPathDB" id="TriTrypDB:BCY84_18651"/>
<comment type="caution">
    <text evidence="3">The sequence shown here is derived from an EMBL/GenBank/DDBJ whole genome shotgun (WGS) entry which is preliminary data.</text>
</comment>
<feature type="compositionally biased region" description="Basic and acidic residues" evidence="2">
    <location>
        <begin position="69"/>
        <end position="83"/>
    </location>
</feature>
<feature type="region of interest" description="Disordered" evidence="2">
    <location>
        <begin position="411"/>
        <end position="446"/>
    </location>
</feature>
<feature type="region of interest" description="Disordered" evidence="2">
    <location>
        <begin position="486"/>
        <end position="514"/>
    </location>
</feature>
<feature type="compositionally biased region" description="Polar residues" evidence="2">
    <location>
        <begin position="262"/>
        <end position="271"/>
    </location>
</feature>
<name>A0A7J6YHF0_TRYCR</name>
<feature type="region of interest" description="Disordered" evidence="2">
    <location>
        <begin position="364"/>
        <end position="389"/>
    </location>
</feature>
<dbReference type="AlphaFoldDB" id="A0A7J6YHF0"/>
<feature type="compositionally biased region" description="Low complexity" evidence="2">
    <location>
        <begin position="416"/>
        <end position="426"/>
    </location>
</feature>
<sequence>MRPGKRFTSPNSPMPFYSQSSIAVERGRQRMAGGVAASSSYAQQRRLTKSRAASSNARRAGTVGAMSEKGVEQRRAASTDGRQRGNYSTIANSNPATGISSEARRVSFVRGMELSPDGSSYVTPSTRNHKSHHGSGDNGHQVRQLLSELVEISHTLAEYLQGEPSAFVLQQQASPINSDAGFPTRPHSQKQATLKAQEIERIVKRVESHFSEKIASMEKKDKEQIAIIFELRKELQRLQQKDRPFSPPLSSSREGDFRKSSRSGQYPTGASNGNYTVTTTTTNTNNNTAAANKNANGNGPSEHAAEVETLRRMLQEEKRQRLFVEEQTQSLSEQHGRVVMTLERRLQKQEDQLCELIASLDHQSQLASSSPSAQSPPSSRPLPSTALSSPRRLLRQQLTQHEQNKRVLEAYRRNLRGTQGLTTTTRDNLSADKSQTNSNHGNDDALDENDILVELGLADPKPVLRTEFGTRNVAQAPIHSSLLKHSSPLTQPRQQQQAINQQPSPAPRQHQQRPYDVEKVANAIDASAVNGVVEVDDIAAFLDNITQELESIDAMENGREGGI</sequence>
<feature type="compositionally biased region" description="Low complexity" evidence="2">
    <location>
        <begin position="50"/>
        <end position="60"/>
    </location>
</feature>
<dbReference type="Proteomes" id="UP000583944">
    <property type="component" value="Unassembled WGS sequence"/>
</dbReference>
<feature type="coiled-coil region" evidence="1">
    <location>
        <begin position="307"/>
        <end position="334"/>
    </location>
</feature>
<accession>A0A7J6YHF0</accession>
<feature type="compositionally biased region" description="Low complexity" evidence="2">
    <location>
        <begin position="272"/>
        <end position="299"/>
    </location>
</feature>
<feature type="region of interest" description="Disordered" evidence="2">
    <location>
        <begin position="239"/>
        <end position="304"/>
    </location>
</feature>
<protein>
    <submittedName>
        <fullName evidence="3">Uncharacterized protein</fullName>
    </submittedName>
</protein>
<organism evidence="3 4">
    <name type="scientific">Trypanosoma cruzi</name>
    <dbReference type="NCBI Taxonomy" id="5693"/>
    <lineage>
        <taxon>Eukaryota</taxon>
        <taxon>Discoba</taxon>
        <taxon>Euglenozoa</taxon>
        <taxon>Kinetoplastea</taxon>
        <taxon>Metakinetoplastina</taxon>
        <taxon>Trypanosomatida</taxon>
        <taxon>Trypanosomatidae</taxon>
        <taxon>Trypanosoma</taxon>
        <taxon>Schizotrypanum</taxon>
    </lineage>
</organism>
<keyword evidence="1" id="KW-0175">Coiled coil</keyword>
<dbReference type="VEuPathDB" id="TriTrypDB:ECC02_001046"/>
<feature type="compositionally biased region" description="Low complexity" evidence="2">
    <location>
        <begin position="491"/>
        <end position="503"/>
    </location>
</feature>
<feature type="region of interest" description="Disordered" evidence="2">
    <location>
        <begin position="115"/>
        <end position="139"/>
    </location>
</feature>
<evidence type="ECO:0000256" key="1">
    <source>
        <dbReference type="SAM" id="Coils"/>
    </source>
</evidence>
<feature type="compositionally biased region" description="Polar residues" evidence="2">
    <location>
        <begin position="85"/>
        <end position="96"/>
    </location>
</feature>